<accession>A0AA39XTC2</accession>
<evidence type="ECO:0000256" key="1">
    <source>
        <dbReference type="SAM" id="MobiDB-lite"/>
    </source>
</evidence>
<name>A0AA39XTC2_9PEZI</name>
<feature type="compositionally biased region" description="Basic residues" evidence="1">
    <location>
        <begin position="8"/>
        <end position="18"/>
    </location>
</feature>
<gene>
    <name evidence="2" type="ORF">B0T16DRAFT_423177</name>
</gene>
<evidence type="ECO:0000313" key="2">
    <source>
        <dbReference type="EMBL" id="KAK0639430.1"/>
    </source>
</evidence>
<feature type="region of interest" description="Disordered" evidence="1">
    <location>
        <begin position="1"/>
        <end position="23"/>
    </location>
</feature>
<dbReference type="Proteomes" id="UP001174936">
    <property type="component" value="Unassembled WGS sequence"/>
</dbReference>
<dbReference type="EMBL" id="JAULSV010000007">
    <property type="protein sequence ID" value="KAK0639430.1"/>
    <property type="molecule type" value="Genomic_DNA"/>
</dbReference>
<organism evidence="2 3">
    <name type="scientific">Cercophora newfieldiana</name>
    <dbReference type="NCBI Taxonomy" id="92897"/>
    <lineage>
        <taxon>Eukaryota</taxon>
        <taxon>Fungi</taxon>
        <taxon>Dikarya</taxon>
        <taxon>Ascomycota</taxon>
        <taxon>Pezizomycotina</taxon>
        <taxon>Sordariomycetes</taxon>
        <taxon>Sordariomycetidae</taxon>
        <taxon>Sordariales</taxon>
        <taxon>Lasiosphaeriaceae</taxon>
        <taxon>Cercophora</taxon>
    </lineage>
</organism>
<protein>
    <submittedName>
        <fullName evidence="2">Uncharacterized protein</fullName>
    </submittedName>
</protein>
<comment type="caution">
    <text evidence="2">The sequence shown here is derived from an EMBL/GenBank/DDBJ whole genome shotgun (WGS) entry which is preliminary data.</text>
</comment>
<keyword evidence="3" id="KW-1185">Reference proteome</keyword>
<sequence>MLLYTRKAPPKAPKRRSRAGMSAAPPFPVEASYLMLSSEHSPLIRTGGPRPRCSQISHAAMSC</sequence>
<dbReference type="AlphaFoldDB" id="A0AA39XTC2"/>
<reference evidence="2" key="1">
    <citation type="submission" date="2023-06" db="EMBL/GenBank/DDBJ databases">
        <title>Genome-scale phylogeny and comparative genomics of the fungal order Sordariales.</title>
        <authorList>
            <consortium name="Lawrence Berkeley National Laboratory"/>
            <person name="Hensen N."/>
            <person name="Bonometti L."/>
            <person name="Westerberg I."/>
            <person name="Brannstrom I.O."/>
            <person name="Guillou S."/>
            <person name="Cros-Aarteil S."/>
            <person name="Calhoun S."/>
            <person name="Haridas S."/>
            <person name="Kuo A."/>
            <person name="Mondo S."/>
            <person name="Pangilinan J."/>
            <person name="Riley R."/>
            <person name="Labutti K."/>
            <person name="Andreopoulos B."/>
            <person name="Lipzen A."/>
            <person name="Chen C."/>
            <person name="Yanf M."/>
            <person name="Daum C."/>
            <person name="Ng V."/>
            <person name="Clum A."/>
            <person name="Steindorff A."/>
            <person name="Ohm R."/>
            <person name="Martin F."/>
            <person name="Silar P."/>
            <person name="Natvig D."/>
            <person name="Lalanne C."/>
            <person name="Gautier V."/>
            <person name="Ament-Velasquez S.L."/>
            <person name="Kruys A."/>
            <person name="Hutchinson M.I."/>
            <person name="Powell A.J."/>
            <person name="Barry K."/>
            <person name="Miller A.N."/>
            <person name="Grigoriev I.V."/>
            <person name="Debuchy R."/>
            <person name="Gladieux P."/>
            <person name="Thoren M.H."/>
            <person name="Johannesson H."/>
        </authorList>
    </citation>
    <scope>NUCLEOTIDE SEQUENCE</scope>
    <source>
        <strain evidence="2">SMH2532-1</strain>
    </source>
</reference>
<evidence type="ECO:0000313" key="3">
    <source>
        <dbReference type="Proteomes" id="UP001174936"/>
    </source>
</evidence>
<feature type="region of interest" description="Disordered" evidence="1">
    <location>
        <begin position="42"/>
        <end position="63"/>
    </location>
</feature>
<proteinExistence type="predicted"/>